<feature type="compositionally biased region" description="Basic and acidic residues" evidence="1">
    <location>
        <begin position="137"/>
        <end position="156"/>
    </location>
</feature>
<feature type="compositionally biased region" description="Polar residues" evidence="1">
    <location>
        <begin position="186"/>
        <end position="202"/>
    </location>
</feature>
<protein>
    <submittedName>
        <fullName evidence="2">Uncharacterized protein</fullName>
    </submittedName>
</protein>
<feature type="compositionally biased region" description="Polar residues" evidence="1">
    <location>
        <begin position="920"/>
        <end position="931"/>
    </location>
</feature>
<feature type="compositionally biased region" description="Low complexity" evidence="1">
    <location>
        <begin position="1182"/>
        <end position="1195"/>
    </location>
</feature>
<accession>A0A0G4I2F4</accession>
<feature type="compositionally biased region" description="Low complexity" evidence="1">
    <location>
        <begin position="443"/>
        <end position="456"/>
    </location>
</feature>
<feature type="region of interest" description="Disordered" evidence="1">
    <location>
        <begin position="427"/>
        <end position="465"/>
    </location>
</feature>
<feature type="compositionally biased region" description="Basic residues" evidence="1">
    <location>
        <begin position="215"/>
        <end position="226"/>
    </location>
</feature>
<evidence type="ECO:0000256" key="1">
    <source>
        <dbReference type="SAM" id="MobiDB-lite"/>
    </source>
</evidence>
<feature type="region of interest" description="Disordered" evidence="1">
    <location>
        <begin position="852"/>
        <end position="874"/>
    </location>
</feature>
<feature type="compositionally biased region" description="Basic and acidic residues" evidence="1">
    <location>
        <begin position="1002"/>
        <end position="1022"/>
    </location>
</feature>
<feature type="compositionally biased region" description="Basic and acidic residues" evidence="1">
    <location>
        <begin position="1035"/>
        <end position="1052"/>
    </location>
</feature>
<feature type="compositionally biased region" description="Polar residues" evidence="1">
    <location>
        <begin position="938"/>
        <end position="953"/>
    </location>
</feature>
<feature type="compositionally biased region" description="Basic and acidic residues" evidence="1">
    <location>
        <begin position="319"/>
        <end position="328"/>
    </location>
</feature>
<feature type="compositionally biased region" description="Polar residues" evidence="1">
    <location>
        <begin position="886"/>
        <end position="899"/>
    </location>
</feature>
<feature type="region of interest" description="Disordered" evidence="1">
    <location>
        <begin position="582"/>
        <end position="608"/>
    </location>
</feature>
<feature type="region of interest" description="Disordered" evidence="1">
    <location>
        <begin position="184"/>
        <end position="415"/>
    </location>
</feature>
<feature type="region of interest" description="Disordered" evidence="1">
    <location>
        <begin position="797"/>
        <end position="839"/>
    </location>
</feature>
<feature type="region of interest" description="Disordered" evidence="1">
    <location>
        <begin position="1"/>
        <end position="161"/>
    </location>
</feature>
<feature type="compositionally biased region" description="Basic and acidic residues" evidence="1">
    <location>
        <begin position="43"/>
        <end position="53"/>
    </location>
</feature>
<feature type="compositionally biased region" description="Polar residues" evidence="1">
    <location>
        <begin position="237"/>
        <end position="255"/>
    </location>
</feature>
<feature type="compositionally biased region" description="Basic and acidic residues" evidence="1">
    <location>
        <begin position="1161"/>
        <end position="1176"/>
    </location>
</feature>
<feature type="region of interest" description="Disordered" evidence="1">
    <location>
        <begin position="886"/>
        <end position="953"/>
    </location>
</feature>
<sequence>MLKGGYDDSSTGSLQQQQTNNTPSARPNNPPGPAPIFSSSRPSRGELQKKRETPSTSLKLPEPSTSSHTTPLVTAPLGTRPESALAAPTLEQTPPIFPPPLQSIAVSATPKSTEKPTGGSPDDASGPPSKPTENPESIDKPQHTHADKTKHSDKPKTAPPLTGLIRVEDYFKGLQCAQPNALGLASSRTGSLSGKFTPSLSTLVGGPLPLFRVEKTKRGRPIGSKKVHSDKDKRLGSSVNKSKGASNRTKTSPLNPQGPLPKKRPVGRPRKTPCPPTDRPIRPATDARLSSPTPSSPPPQVPSLPHLPEGATNSFEEDPGTHLKRETSKGPGTGMEFPSGGGPFNQVKGGRRRHSEAGVLKRSAKKSGGNMRTIKSNNSNNQFPSRTPGRRKTTTEQPLQSRQMPPPDPAFRLHHPLACHPRHIDMSKQTHNLPNKTDEFSAQQPPQSQQPQQQPPAEHGLLPGKLGAWGAHLWDSLPPAPSANFEDPGIAGRLTFGRSKRTGARPAYLLPSAPSFSLGRNQSPSSVPLRGRGEGGDVCRAMLNGDAEKLPPGTPLQICRPSQYGLTGNSLMTEWVSGRLQSIETQSTRESEEEGDGQSDPQSVSVSVSFKVPERGDTEFTQRFEWKRFVDTDVPCICPPEGTVRVRPPRLQMEEIFPGKLVTVLSRQSREGRGTLAERSDSAAVCDALICDVRIFLEGGGNQEGFVDLIYLSDGSLERHVPLFDLQHSLPMMASHDRTRHWWLHGEPLVTAECPMFPLVKVFVSSGGGDGRAETTQETHPEQVERVRPRCTLFDDSEEEEDYVDEAKNAEEGVHKEDEEEEDAPPLPPHFPISANSSFSSSSSVEIAAKIQSQTSHQPYTKVRPHSRGNCPQRWPSFQETVATRAEISNSQSTVTVTNGMWGEGEEDGEEGGGFSDSETSQIPDRCSNSNRVKEDSSSSCPQQERSDSPQSSRVLLLFSFPCDYYRTASPEERSELQASMQREIQTSTKQSIFPFDVNLDEGGKTEKEAEHQDHTDSRSHEAPTALSNLNFNHFGEDRREHTERQGGRDEVNVGPPSLSLLVSPPSSEAAPLSLPPWQEHSCFHSQNLMMPSSHEHAGRFGGPLSFPSSQFLKPPMHSQSLLQLQHHIGGLHGHTDDSRHAPPSPMQPPYSFGGMNFHPADADPCRERDRHDEHNPFACLPGSSPVHPFSVSPSRGGGESVSLPPPPPPPQSHGGADADRDDLMGVGPFGCLGEGGRFPSSSSFSNLPGGTMGGDGGIGFLPSGAGGAAEEGDMEGDLDFGRHDFPPHGVSLSGSLLNFEMGGGTMDGSGDFLMQ</sequence>
<feature type="compositionally biased region" description="Polar residues" evidence="1">
    <location>
        <begin position="514"/>
        <end position="526"/>
    </location>
</feature>
<feature type="compositionally biased region" description="Polar residues" evidence="1">
    <location>
        <begin position="373"/>
        <end position="385"/>
    </location>
</feature>
<name>A0A0G4I2F4_9ALVE</name>
<feature type="region of interest" description="Disordered" evidence="1">
    <location>
        <begin position="506"/>
        <end position="533"/>
    </location>
</feature>
<proteinExistence type="predicted"/>
<feature type="compositionally biased region" description="Polar residues" evidence="1">
    <location>
        <begin position="54"/>
        <end position="72"/>
    </location>
</feature>
<gene>
    <name evidence="2" type="ORF">Cvel_10349</name>
</gene>
<organism evidence="2">
    <name type="scientific">Chromera velia CCMP2878</name>
    <dbReference type="NCBI Taxonomy" id="1169474"/>
    <lineage>
        <taxon>Eukaryota</taxon>
        <taxon>Sar</taxon>
        <taxon>Alveolata</taxon>
        <taxon>Colpodellida</taxon>
        <taxon>Chromeraceae</taxon>
        <taxon>Chromera</taxon>
    </lineage>
</organism>
<feature type="region of interest" description="Disordered" evidence="1">
    <location>
        <begin position="1130"/>
        <end position="1222"/>
    </location>
</feature>
<feature type="compositionally biased region" description="Basic residues" evidence="1">
    <location>
        <begin position="261"/>
        <end position="271"/>
    </location>
</feature>
<feature type="compositionally biased region" description="Polar residues" evidence="1">
    <location>
        <begin position="977"/>
        <end position="992"/>
    </location>
</feature>
<evidence type="ECO:0000313" key="2">
    <source>
        <dbReference type="EMBL" id="CEM51055.1"/>
    </source>
</evidence>
<feature type="compositionally biased region" description="Polar residues" evidence="1">
    <location>
        <begin position="8"/>
        <end position="27"/>
    </location>
</feature>
<feature type="compositionally biased region" description="Basic and acidic residues" evidence="1">
    <location>
        <begin position="805"/>
        <end position="817"/>
    </location>
</feature>
<dbReference type="EMBL" id="CDMZ01004832">
    <property type="protein sequence ID" value="CEM51055.1"/>
    <property type="molecule type" value="Genomic_DNA"/>
</dbReference>
<feature type="region of interest" description="Disordered" evidence="1">
    <location>
        <begin position="974"/>
        <end position="1059"/>
    </location>
</feature>
<reference evidence="2" key="1">
    <citation type="submission" date="2014-11" db="EMBL/GenBank/DDBJ databases">
        <authorList>
            <person name="Otto D Thomas"/>
            <person name="Naeem Raeece"/>
        </authorList>
    </citation>
    <scope>NUCLEOTIDE SEQUENCE</scope>
</reference>
<dbReference type="VEuPathDB" id="CryptoDB:Cvel_10349"/>